<dbReference type="InterPro" id="IPR041664">
    <property type="entry name" value="AAA_16"/>
</dbReference>
<feature type="domain" description="Protein kinase" evidence="6">
    <location>
        <begin position="28"/>
        <end position="288"/>
    </location>
</feature>
<dbReference type="SUPFAM" id="SSF52540">
    <property type="entry name" value="P-loop containing nucleoside triphosphate hydrolases"/>
    <property type="match status" value="1"/>
</dbReference>
<dbReference type="Gene3D" id="3.30.200.20">
    <property type="entry name" value="Phosphorylase Kinase, domain 1"/>
    <property type="match status" value="1"/>
</dbReference>
<keyword evidence="8" id="KW-1185">Reference proteome</keyword>
<feature type="region of interest" description="Disordered" evidence="5">
    <location>
        <begin position="1"/>
        <end position="20"/>
    </location>
</feature>
<evidence type="ECO:0000256" key="2">
    <source>
        <dbReference type="ARBA" id="ARBA00022741"/>
    </source>
</evidence>
<keyword evidence="3 7" id="KW-0418">Kinase</keyword>
<evidence type="ECO:0000256" key="5">
    <source>
        <dbReference type="SAM" id="MobiDB-lite"/>
    </source>
</evidence>
<dbReference type="PROSITE" id="PS00108">
    <property type="entry name" value="PROTEIN_KINASE_ST"/>
    <property type="match status" value="1"/>
</dbReference>
<dbReference type="CDD" id="cd14014">
    <property type="entry name" value="STKc_PknB_like"/>
    <property type="match status" value="1"/>
</dbReference>
<keyword evidence="1" id="KW-0808">Transferase</keyword>
<dbReference type="EMBL" id="CP043494">
    <property type="protein sequence ID" value="WNG47406.1"/>
    <property type="molecule type" value="Genomic_DNA"/>
</dbReference>
<dbReference type="PROSITE" id="PS50011">
    <property type="entry name" value="PROTEIN_KINASE_DOM"/>
    <property type="match status" value="1"/>
</dbReference>
<dbReference type="InterPro" id="IPR011009">
    <property type="entry name" value="Kinase-like_dom_sf"/>
</dbReference>
<organism evidence="7 8">
    <name type="scientific">Archangium minus</name>
    <dbReference type="NCBI Taxonomy" id="83450"/>
    <lineage>
        <taxon>Bacteria</taxon>
        <taxon>Pseudomonadati</taxon>
        <taxon>Myxococcota</taxon>
        <taxon>Myxococcia</taxon>
        <taxon>Myxococcales</taxon>
        <taxon>Cystobacterineae</taxon>
        <taxon>Archangiaceae</taxon>
        <taxon>Archangium</taxon>
    </lineage>
</organism>
<proteinExistence type="predicted"/>
<keyword evidence="2" id="KW-0547">Nucleotide-binding</keyword>
<feature type="compositionally biased region" description="Polar residues" evidence="5">
    <location>
        <begin position="1"/>
        <end position="11"/>
    </location>
</feature>
<dbReference type="InterPro" id="IPR027417">
    <property type="entry name" value="P-loop_NTPase"/>
</dbReference>
<name>A0ABY9WW86_9BACT</name>
<keyword evidence="4" id="KW-0067">ATP-binding</keyword>
<evidence type="ECO:0000259" key="6">
    <source>
        <dbReference type="PROSITE" id="PS50011"/>
    </source>
</evidence>
<gene>
    <name evidence="7" type="ORF">F0U60_27240</name>
</gene>
<evidence type="ECO:0000256" key="3">
    <source>
        <dbReference type="ARBA" id="ARBA00022777"/>
    </source>
</evidence>
<dbReference type="GO" id="GO:0016301">
    <property type="term" value="F:kinase activity"/>
    <property type="evidence" value="ECO:0007669"/>
    <property type="project" value="UniProtKB-KW"/>
</dbReference>
<evidence type="ECO:0000256" key="4">
    <source>
        <dbReference type="ARBA" id="ARBA00022840"/>
    </source>
</evidence>
<dbReference type="Pfam" id="PF13191">
    <property type="entry name" value="AAA_16"/>
    <property type="match status" value="1"/>
</dbReference>
<protein>
    <submittedName>
        <fullName evidence="7">Protein kinase</fullName>
    </submittedName>
</protein>
<dbReference type="PANTHER" id="PTHR43289">
    <property type="entry name" value="MITOGEN-ACTIVATED PROTEIN KINASE KINASE KINASE 20-RELATED"/>
    <property type="match status" value="1"/>
</dbReference>
<evidence type="ECO:0000313" key="7">
    <source>
        <dbReference type="EMBL" id="WNG47406.1"/>
    </source>
</evidence>
<accession>A0ABY9WW86</accession>
<evidence type="ECO:0000256" key="1">
    <source>
        <dbReference type="ARBA" id="ARBA00022679"/>
    </source>
</evidence>
<dbReference type="Proteomes" id="UP001611383">
    <property type="component" value="Chromosome"/>
</dbReference>
<dbReference type="SMART" id="SM00220">
    <property type="entry name" value="S_TKc"/>
    <property type="match status" value="1"/>
</dbReference>
<dbReference type="Gene3D" id="1.10.510.10">
    <property type="entry name" value="Transferase(Phosphotransferase) domain 1"/>
    <property type="match status" value="1"/>
</dbReference>
<dbReference type="SUPFAM" id="SSF56112">
    <property type="entry name" value="Protein kinase-like (PK-like)"/>
    <property type="match status" value="1"/>
</dbReference>
<dbReference type="Gene3D" id="1.25.40.10">
    <property type="entry name" value="Tetratricopeptide repeat domain"/>
    <property type="match status" value="1"/>
</dbReference>
<sequence>MYSSSDDTAPSNNPPGVLPRGAIVGGRFGIETLASRGGMGSIYRAKDSATGQPVALKLLHGATLPGAVYRFNRERALLSELSHPGIVSYVAHGTTERGQPYLVMEWLAGEDLAQRLQRQPLSLSESLSLLRRIGEALAEAHRQGIVHRDIKPANLFLRGGRPEDVVVLDFGLARLAEPSLMGVTGRNTVVGTPGYMSPEQASSQPEILPAADIFSLGCVLYECLTGKPPFAAPHFAAVLAKILYAAPAPLHTLRPGLPAGLQALVDRMLVKDPKRRLPDAATLLQELAALESEVLRPHVEMDLSSHRMKGGEPKLASVLLVSLHGLTLEETVNWDQGLALRDSLRTEFFPHGAQVELLADGSLVATLVPEHGTATDQAVLAARFALTFKARWPEAAVVLATGLSILDEQLPVGEPMDRAGRLLRRAERMPSSSSVVLDDITAGLLGPGFQLTRLDSGTFLLEGELLGADASRPLLGRPTPCVGREQELALLDLTLNACIEAPAAKALLVTAAAGVGKSRLRHEFLRRIERREQQVLLLQGRGEAMSAGASYGLLGQALRRLCRIEEGENLEARRVRLYWRVALRLPDTQAQEAVEFLGELCGIPFPEEHSPRLKAARSDPQLMSAQVGQALVTFLEAECAHQPVLLVLEDLHWSDALTIKLVDEVLRKLAEQPLMVLALAKPEVKELFPGLWSRHLQAVTLSGLSRKAGARLVREVLGQQVPEAVVQRAVEMADGNALFLEELIRMAAEGRGAEAPGTVLAVLQTRLMRMEPGARRVLLAASIFGRTFWSGGVNELLQREFEKELVERHLERLVELEVIEALPDSRFAGMEEYRFRHALVRDAAYALVPDTHRPLGHQLAGAWLEQVGEPEPMELAAHYQRGQRPERAAHFYTRAAEQLFERRDLQAAMRCVEAALACGVSGAPLTRLRALQAVVAFWMNELPMSLAQGSAVLNDLKVGSRLWCWLMGGLLVGNLYHGHLEEVGRLGELLRRTTPEPDAVMAYIQAVHMLQDMHIFSGAREKAEASIERLEEIVAPLLLDDAVVRSHLRLTKGIFFHFFEAKPWEAFTQSELGIRELRELGLEQGKNTIQLNVLQTLFGETLAALGDMAGALAQLREALADARRMEQHIMAAHIHQRLLMLLSGSPDPAHHQEARTMLQESTGLQEANALREGIGHVMLARLVLANGELDEAETHARQACELLTPFRLHLVEARTVLSSILRARAKLAEARQVAELGVQDLERMGNNGVYAVAMHLERVEACFAQGDELAGDAALHEALRCVHARASDIPSPTAREQFLHQVPENARLLELAQQRQCVPPLTSPV</sequence>
<dbReference type="RefSeq" id="WP_395803705.1">
    <property type="nucleotide sequence ID" value="NZ_CP043494.1"/>
</dbReference>
<evidence type="ECO:0000313" key="8">
    <source>
        <dbReference type="Proteomes" id="UP001611383"/>
    </source>
</evidence>
<dbReference type="Pfam" id="PF00069">
    <property type="entry name" value="Pkinase"/>
    <property type="match status" value="1"/>
</dbReference>
<dbReference type="PANTHER" id="PTHR43289:SF6">
    <property type="entry name" value="SERINE_THREONINE-PROTEIN KINASE NEKL-3"/>
    <property type="match status" value="1"/>
</dbReference>
<dbReference type="InterPro" id="IPR000719">
    <property type="entry name" value="Prot_kinase_dom"/>
</dbReference>
<dbReference type="InterPro" id="IPR008271">
    <property type="entry name" value="Ser/Thr_kinase_AS"/>
</dbReference>
<reference evidence="7 8" key="1">
    <citation type="submission" date="2019-08" db="EMBL/GenBank/DDBJ databases">
        <title>Archangium and Cystobacter genomes.</title>
        <authorList>
            <person name="Chen I.-C.K."/>
            <person name="Wielgoss S."/>
        </authorList>
    </citation>
    <scope>NUCLEOTIDE SEQUENCE [LARGE SCALE GENOMIC DNA]</scope>
    <source>
        <strain evidence="7 8">Cbm 6</strain>
    </source>
</reference>
<dbReference type="InterPro" id="IPR011990">
    <property type="entry name" value="TPR-like_helical_dom_sf"/>
</dbReference>